<dbReference type="Pfam" id="PF08755">
    <property type="entry name" value="YccV-like"/>
    <property type="match status" value="1"/>
</dbReference>
<dbReference type="PROSITE" id="PS50005">
    <property type="entry name" value="TPR"/>
    <property type="match status" value="1"/>
</dbReference>
<dbReference type="EMBL" id="HBIU01021770">
    <property type="protein sequence ID" value="CAE0631499.1"/>
    <property type="molecule type" value="Transcribed_RNA"/>
</dbReference>
<organism evidence="4">
    <name type="scientific">Heterosigma akashiwo</name>
    <name type="common">Chromophytic alga</name>
    <name type="synonym">Heterosigma carterae</name>
    <dbReference type="NCBI Taxonomy" id="2829"/>
    <lineage>
        <taxon>Eukaryota</taxon>
        <taxon>Sar</taxon>
        <taxon>Stramenopiles</taxon>
        <taxon>Ochrophyta</taxon>
        <taxon>Raphidophyceae</taxon>
        <taxon>Chattonellales</taxon>
        <taxon>Chattonellaceae</taxon>
        <taxon>Heterosigma</taxon>
    </lineage>
</organism>
<reference evidence="4" key="1">
    <citation type="submission" date="2021-01" db="EMBL/GenBank/DDBJ databases">
        <authorList>
            <person name="Corre E."/>
            <person name="Pelletier E."/>
            <person name="Niang G."/>
            <person name="Scheremetjew M."/>
            <person name="Finn R."/>
            <person name="Kale V."/>
            <person name="Holt S."/>
            <person name="Cochrane G."/>
            <person name="Meng A."/>
            <person name="Brown T."/>
            <person name="Cohen L."/>
        </authorList>
    </citation>
    <scope>NUCLEOTIDE SEQUENCE</scope>
    <source>
        <strain evidence="4">CCMP3107</strain>
    </source>
</reference>
<feature type="compositionally biased region" description="Basic and acidic residues" evidence="2">
    <location>
        <begin position="350"/>
        <end position="361"/>
    </location>
</feature>
<dbReference type="InterPro" id="IPR011722">
    <property type="entry name" value="Hemimethylated_DNA-bd_dom"/>
</dbReference>
<dbReference type="InterPro" id="IPR036623">
    <property type="entry name" value="Hemimethylated_DNA-bd_sf"/>
</dbReference>
<dbReference type="SMART" id="SM00028">
    <property type="entry name" value="TPR"/>
    <property type="match status" value="3"/>
</dbReference>
<dbReference type="AlphaFoldDB" id="A0A7S4D6F1"/>
<feature type="compositionally biased region" description="Acidic residues" evidence="2">
    <location>
        <begin position="339"/>
        <end position="349"/>
    </location>
</feature>
<dbReference type="SMART" id="SM00992">
    <property type="entry name" value="YccV-like"/>
    <property type="match status" value="1"/>
</dbReference>
<evidence type="ECO:0000259" key="3">
    <source>
        <dbReference type="SMART" id="SM00992"/>
    </source>
</evidence>
<dbReference type="InterPro" id="IPR011990">
    <property type="entry name" value="TPR-like_helical_dom_sf"/>
</dbReference>
<accession>A0A7S4D6F1</accession>
<dbReference type="Gene3D" id="2.30.30.390">
    <property type="entry name" value="Hemimethylated DNA-binding domain"/>
    <property type="match status" value="1"/>
</dbReference>
<dbReference type="PANTHER" id="PTHR48439:SF1">
    <property type="entry name" value="HEMIMETHYLATED DNA-BINDING DOMAIN-CONTAINING PROTEIN"/>
    <property type="match status" value="1"/>
</dbReference>
<dbReference type="PANTHER" id="PTHR48439">
    <property type="entry name" value="HEMIMETHYLATED DNA-BINDING DOMAIN-CONTAINING PROTEIN"/>
    <property type="match status" value="1"/>
</dbReference>
<gene>
    <name evidence="4" type="ORF">HAKA00212_LOCUS10202</name>
</gene>
<feature type="domain" description="Hemimethylated DNA-binding" evidence="3">
    <location>
        <begin position="2"/>
        <end position="108"/>
    </location>
</feature>
<evidence type="ECO:0000256" key="1">
    <source>
        <dbReference type="PROSITE-ProRule" id="PRU00339"/>
    </source>
</evidence>
<feature type="repeat" description="TPR" evidence="1">
    <location>
        <begin position="235"/>
        <end position="268"/>
    </location>
</feature>
<dbReference type="GO" id="GO:0003677">
    <property type="term" value="F:DNA binding"/>
    <property type="evidence" value="ECO:0007669"/>
    <property type="project" value="InterPro"/>
</dbReference>
<evidence type="ECO:0000313" key="4">
    <source>
        <dbReference type="EMBL" id="CAE0631499.1"/>
    </source>
</evidence>
<dbReference type="InterPro" id="IPR019734">
    <property type="entry name" value="TPR_rpt"/>
</dbReference>
<dbReference type="NCBIfam" id="TIGR02097">
    <property type="entry name" value="yccV"/>
    <property type="match status" value="1"/>
</dbReference>
<sequence>MHFHLGQVVRHKKFGYRGAVFGWDRRPAVNVRAWDGVVGLPSGENQPFYYIIPDEADAMDSLTGSHAYRYVAQENILPCPSDESHITSSYTKHAFESFDVRQMRYIPRRELRYKFPGHYHSQPEKHDEDTKIFAETDGVINSILKNIESFYKEAAQERYSGLIPDLFFMLKNAPKRIDADLVEALIYQCWAYNMPEDARQQHELGTLELKKQSYGAAIMNFNELLGKYSELPLAADVHQKLATCHFLMGRYEKSLEHSCEAIQLDSQNYQALITAGEACISLHRFHKGIEYFLRAAAINPWADVGGSLMKARVTVAADPHLRRKVGRRRRRRHSQQLVVEEEGGDDSSNDENKGRKGEAST</sequence>
<feature type="region of interest" description="Disordered" evidence="2">
    <location>
        <begin position="324"/>
        <end position="361"/>
    </location>
</feature>
<protein>
    <recommendedName>
        <fullName evidence="3">Hemimethylated DNA-binding domain-containing protein</fullName>
    </recommendedName>
</protein>
<dbReference type="SUPFAM" id="SSF48452">
    <property type="entry name" value="TPR-like"/>
    <property type="match status" value="1"/>
</dbReference>
<name>A0A7S4D6F1_HETAK</name>
<dbReference type="InterPro" id="IPR053189">
    <property type="entry name" value="Clp_protease_adapter_ClpF"/>
</dbReference>
<dbReference type="SUPFAM" id="SSF141255">
    <property type="entry name" value="YccV-like"/>
    <property type="match status" value="1"/>
</dbReference>
<proteinExistence type="predicted"/>
<keyword evidence="1" id="KW-0802">TPR repeat</keyword>
<feature type="compositionally biased region" description="Basic residues" evidence="2">
    <location>
        <begin position="324"/>
        <end position="334"/>
    </location>
</feature>
<dbReference type="Gene3D" id="1.25.40.10">
    <property type="entry name" value="Tetratricopeptide repeat domain"/>
    <property type="match status" value="1"/>
</dbReference>
<evidence type="ECO:0000256" key="2">
    <source>
        <dbReference type="SAM" id="MobiDB-lite"/>
    </source>
</evidence>